<keyword evidence="1" id="KW-1133">Transmembrane helix</keyword>
<evidence type="ECO:0000313" key="3">
    <source>
        <dbReference type="Proteomes" id="UP000029981"/>
    </source>
</evidence>
<protein>
    <submittedName>
        <fullName evidence="2">Uncharacterized protein</fullName>
    </submittedName>
</protein>
<sequence>MSLGYAEKLSYIEDVGKVGMTEHFDPPHVLEEKVDISFLLCNFVSGVLFWTSDLVFCLS</sequence>
<dbReference type="STRING" id="3659.A0A0A0K316"/>
<dbReference type="EMBL" id="CM002928">
    <property type="protein sequence ID" value="KGN44030.1"/>
    <property type="molecule type" value="Genomic_DNA"/>
</dbReference>
<dbReference type="AlphaFoldDB" id="A0A0A0K316"/>
<accession>A0A0A0K316</accession>
<proteinExistence type="predicted"/>
<feature type="transmembrane region" description="Helical" evidence="1">
    <location>
        <begin position="36"/>
        <end position="58"/>
    </location>
</feature>
<name>A0A0A0K316_CUCSA</name>
<keyword evidence="3" id="KW-1185">Reference proteome</keyword>
<reference evidence="2 3" key="3">
    <citation type="journal article" date="2010" name="BMC Genomics">
        <title>Transcriptome sequencing and comparative analysis of cucumber flowers with different sex types.</title>
        <authorList>
            <person name="Guo S."/>
            <person name="Zheng Y."/>
            <person name="Joung J.G."/>
            <person name="Liu S."/>
            <person name="Zhang Z."/>
            <person name="Crasta O.R."/>
            <person name="Sobral B.W."/>
            <person name="Xu Y."/>
            <person name="Huang S."/>
            <person name="Fei Z."/>
        </authorList>
    </citation>
    <scope>NUCLEOTIDE SEQUENCE [LARGE SCALE GENOMIC DNA]</scope>
    <source>
        <strain evidence="3">cv. 9930</strain>
    </source>
</reference>
<reference evidence="2 3" key="2">
    <citation type="journal article" date="2009" name="PLoS ONE">
        <title>An integrated genetic and cytogenetic map of the cucumber genome.</title>
        <authorList>
            <person name="Ren Y."/>
            <person name="Zhang Z."/>
            <person name="Liu J."/>
            <person name="Staub J.E."/>
            <person name="Han Y."/>
            <person name="Cheng Z."/>
            <person name="Li X."/>
            <person name="Lu J."/>
            <person name="Miao H."/>
            <person name="Kang H."/>
            <person name="Xie B."/>
            <person name="Gu X."/>
            <person name="Wang X."/>
            <person name="Du Y."/>
            <person name="Jin W."/>
            <person name="Huang S."/>
        </authorList>
    </citation>
    <scope>NUCLEOTIDE SEQUENCE [LARGE SCALE GENOMIC DNA]</scope>
    <source>
        <strain evidence="3">cv. 9930</strain>
    </source>
</reference>
<dbReference type="Proteomes" id="UP000029981">
    <property type="component" value="Chromosome 7"/>
</dbReference>
<organism evidence="2 3">
    <name type="scientific">Cucumis sativus</name>
    <name type="common">Cucumber</name>
    <dbReference type="NCBI Taxonomy" id="3659"/>
    <lineage>
        <taxon>Eukaryota</taxon>
        <taxon>Viridiplantae</taxon>
        <taxon>Streptophyta</taxon>
        <taxon>Embryophyta</taxon>
        <taxon>Tracheophyta</taxon>
        <taxon>Spermatophyta</taxon>
        <taxon>Magnoliopsida</taxon>
        <taxon>eudicotyledons</taxon>
        <taxon>Gunneridae</taxon>
        <taxon>Pentapetalae</taxon>
        <taxon>rosids</taxon>
        <taxon>fabids</taxon>
        <taxon>Cucurbitales</taxon>
        <taxon>Cucurbitaceae</taxon>
        <taxon>Benincaseae</taxon>
        <taxon>Cucumis</taxon>
    </lineage>
</organism>
<reference evidence="2 3" key="1">
    <citation type="journal article" date="2009" name="Nat. Genet.">
        <title>The genome of the cucumber, Cucumis sativus L.</title>
        <authorList>
            <person name="Huang S."/>
            <person name="Li R."/>
            <person name="Zhang Z."/>
            <person name="Li L."/>
            <person name="Gu X."/>
            <person name="Fan W."/>
            <person name="Lucas W.J."/>
            <person name="Wang X."/>
            <person name="Xie B."/>
            <person name="Ni P."/>
            <person name="Ren Y."/>
            <person name="Zhu H."/>
            <person name="Li J."/>
            <person name="Lin K."/>
            <person name="Jin W."/>
            <person name="Fei Z."/>
            <person name="Li G."/>
            <person name="Staub J."/>
            <person name="Kilian A."/>
            <person name="van der Vossen E.A."/>
            <person name="Wu Y."/>
            <person name="Guo J."/>
            <person name="He J."/>
            <person name="Jia Z."/>
            <person name="Ren Y."/>
            <person name="Tian G."/>
            <person name="Lu Y."/>
            <person name="Ruan J."/>
            <person name="Qian W."/>
            <person name="Wang M."/>
            <person name="Huang Q."/>
            <person name="Li B."/>
            <person name="Xuan Z."/>
            <person name="Cao J."/>
            <person name="Asan"/>
            <person name="Wu Z."/>
            <person name="Zhang J."/>
            <person name="Cai Q."/>
            <person name="Bai Y."/>
            <person name="Zhao B."/>
            <person name="Han Y."/>
            <person name="Li Y."/>
            <person name="Li X."/>
            <person name="Wang S."/>
            <person name="Shi Q."/>
            <person name="Liu S."/>
            <person name="Cho W.K."/>
            <person name="Kim J.Y."/>
            <person name="Xu Y."/>
            <person name="Heller-Uszynska K."/>
            <person name="Miao H."/>
            <person name="Cheng Z."/>
            <person name="Zhang S."/>
            <person name="Wu J."/>
            <person name="Yang Y."/>
            <person name="Kang H."/>
            <person name="Li M."/>
            <person name="Liang H."/>
            <person name="Ren X."/>
            <person name="Shi Z."/>
            <person name="Wen M."/>
            <person name="Jian M."/>
            <person name="Yang H."/>
            <person name="Zhang G."/>
            <person name="Yang Z."/>
            <person name="Chen R."/>
            <person name="Liu S."/>
            <person name="Li J."/>
            <person name="Ma L."/>
            <person name="Liu H."/>
            <person name="Zhou Y."/>
            <person name="Zhao J."/>
            <person name="Fang X."/>
            <person name="Li G."/>
            <person name="Fang L."/>
            <person name="Li Y."/>
            <person name="Liu D."/>
            <person name="Zheng H."/>
            <person name="Zhang Y."/>
            <person name="Qin N."/>
            <person name="Li Z."/>
            <person name="Yang G."/>
            <person name="Yang S."/>
            <person name="Bolund L."/>
            <person name="Kristiansen K."/>
            <person name="Zheng H."/>
            <person name="Li S."/>
            <person name="Zhang X."/>
            <person name="Yang H."/>
            <person name="Wang J."/>
            <person name="Sun R."/>
            <person name="Zhang B."/>
            <person name="Jiang S."/>
            <person name="Wang J."/>
            <person name="Du Y."/>
            <person name="Li S."/>
        </authorList>
    </citation>
    <scope>NUCLEOTIDE SEQUENCE [LARGE SCALE GENOMIC DNA]</scope>
    <source>
        <strain evidence="3">cv. 9930</strain>
    </source>
</reference>
<evidence type="ECO:0000313" key="2">
    <source>
        <dbReference type="EMBL" id="KGN44030.1"/>
    </source>
</evidence>
<reference evidence="2 3" key="4">
    <citation type="journal article" date="2011" name="BMC Genomics">
        <title>RNA-Seq improves annotation of protein-coding genes in the cucumber genome.</title>
        <authorList>
            <person name="Li Z."/>
            <person name="Zhang Z."/>
            <person name="Yan P."/>
            <person name="Huang S."/>
            <person name="Fei Z."/>
            <person name="Lin K."/>
        </authorList>
    </citation>
    <scope>NUCLEOTIDE SEQUENCE [LARGE SCALE GENOMIC DNA]</scope>
    <source>
        <strain evidence="3">cv. 9930</strain>
    </source>
</reference>
<keyword evidence="1" id="KW-0472">Membrane</keyword>
<keyword evidence="1" id="KW-0812">Transmembrane</keyword>
<dbReference type="Gramene" id="KGN44030">
    <property type="protein sequence ID" value="KGN44030"/>
    <property type="gene ID" value="Csa_7G113340"/>
</dbReference>
<evidence type="ECO:0000256" key="1">
    <source>
        <dbReference type="SAM" id="Phobius"/>
    </source>
</evidence>
<gene>
    <name evidence="2" type="ORF">Csa_7G113340</name>
</gene>